<gene>
    <name evidence="1" type="ORF">LEP1GSC115_0887</name>
</gene>
<protein>
    <recommendedName>
        <fullName evidence="3">PD-(D/E)XK nuclease family protein</fullName>
    </recommendedName>
</protein>
<accession>N1UI82</accession>
<name>N1UI82_LEPIR</name>
<dbReference type="AlphaFoldDB" id="N1UI82"/>
<comment type="caution">
    <text evidence="1">The sequence shown here is derived from an EMBL/GenBank/DDBJ whole genome shotgun (WGS) entry which is preliminary data.</text>
</comment>
<proteinExistence type="predicted"/>
<sequence length="328" mass="38445">MNIFNALSQGYGLITETNFTSFLCYLLTDRNECKNYVFIEFLRIIDKQLNELILKDLFKINSNNIRETSNSFNNYFQYSVEPEKTFADIRTDIFIRVYDKANSEKDLLYIIIEAKIAKSSVRELQLNEQVNKFKETDEYSKSAKIIPILLSPNDEYFKKCFNEINEKICWLNWSSSENSIVNLLRILIEYETYAKIEPIDFSTNFLIKSFIDFIEQSFSKSTNLNYSVAGISEKEKIEFELDGNKYILRRFQNNMIRIYDTNENIQNMEVKSILKKINTQYNLNVSLGKKNTRILGRDIIKNFKEKNFLPAANVSEITAAATPWSATH</sequence>
<dbReference type="EMBL" id="AHNY02000234">
    <property type="protein sequence ID" value="EMY23586.1"/>
    <property type="molecule type" value="Genomic_DNA"/>
</dbReference>
<evidence type="ECO:0008006" key="3">
    <source>
        <dbReference type="Google" id="ProtNLM"/>
    </source>
</evidence>
<organism evidence="1 2">
    <name type="scientific">Leptospira interrogans serovar Australis str. 200703203</name>
    <dbReference type="NCBI Taxonomy" id="1085541"/>
    <lineage>
        <taxon>Bacteria</taxon>
        <taxon>Pseudomonadati</taxon>
        <taxon>Spirochaetota</taxon>
        <taxon>Spirochaetia</taxon>
        <taxon>Leptospirales</taxon>
        <taxon>Leptospiraceae</taxon>
        <taxon>Leptospira</taxon>
    </lineage>
</organism>
<reference evidence="1 2" key="1">
    <citation type="submission" date="2013-02" db="EMBL/GenBank/DDBJ databases">
        <authorList>
            <person name="Harkins D.M."/>
            <person name="Durkin A.S."/>
            <person name="Brinkac L.M."/>
            <person name="Haft D.H."/>
            <person name="Selengut J.D."/>
            <person name="Sanka R."/>
            <person name="DePew J."/>
            <person name="Purushe J."/>
            <person name="Picardeau M."/>
            <person name="Werts C."/>
            <person name="Goarant C."/>
            <person name="Vinetz J.M."/>
            <person name="Sutton G.G."/>
            <person name="Nierman W.C."/>
            <person name="Fouts D.E."/>
        </authorList>
    </citation>
    <scope>NUCLEOTIDE SEQUENCE [LARGE SCALE GENOMIC DNA]</scope>
    <source>
        <strain evidence="1 2">200703203</strain>
    </source>
</reference>
<dbReference type="BioCyc" id="LINT1085541:G11IQ-3809-MONOMER"/>
<dbReference type="Proteomes" id="UP000012220">
    <property type="component" value="Unassembled WGS sequence"/>
</dbReference>
<evidence type="ECO:0000313" key="2">
    <source>
        <dbReference type="Proteomes" id="UP000012220"/>
    </source>
</evidence>
<evidence type="ECO:0000313" key="1">
    <source>
        <dbReference type="EMBL" id="EMY23586.1"/>
    </source>
</evidence>